<evidence type="ECO:0000313" key="7">
    <source>
        <dbReference type="Proteomes" id="UP000197215"/>
    </source>
</evidence>
<feature type="transmembrane region" description="Helical" evidence="5">
    <location>
        <begin position="245"/>
        <end position="266"/>
    </location>
</feature>
<organism evidence="6 7">
    <name type="scientific">Polynucleobacter victoriensis</name>
    <dbReference type="NCBI Taxonomy" id="2049319"/>
    <lineage>
        <taxon>Bacteria</taxon>
        <taxon>Pseudomonadati</taxon>
        <taxon>Pseudomonadota</taxon>
        <taxon>Betaproteobacteria</taxon>
        <taxon>Burkholderiales</taxon>
        <taxon>Burkholderiaceae</taxon>
        <taxon>Polynucleobacter</taxon>
    </lineage>
</organism>
<keyword evidence="3 5" id="KW-1133">Transmembrane helix</keyword>
<dbReference type="AlphaFoldDB" id="A0A212T363"/>
<dbReference type="PANTHER" id="PTHR43701:SF12">
    <property type="entry name" value="MEMBRANE TRANSPORTER PROTEIN YTNM-RELATED"/>
    <property type="match status" value="1"/>
</dbReference>
<keyword evidence="4 5" id="KW-0472">Membrane</keyword>
<comment type="similarity">
    <text evidence="5">Belongs to the 4-toluene sulfonate uptake permease (TSUP) (TC 2.A.102) family.</text>
</comment>
<feature type="transmembrane region" description="Helical" evidence="5">
    <location>
        <begin position="147"/>
        <end position="167"/>
    </location>
</feature>
<feature type="transmembrane region" description="Helical" evidence="5">
    <location>
        <begin position="272"/>
        <end position="293"/>
    </location>
</feature>
<feature type="transmembrane region" description="Helical" evidence="5">
    <location>
        <begin position="300"/>
        <end position="318"/>
    </location>
</feature>
<evidence type="ECO:0000256" key="3">
    <source>
        <dbReference type="ARBA" id="ARBA00022989"/>
    </source>
</evidence>
<dbReference type="PANTHER" id="PTHR43701">
    <property type="entry name" value="MEMBRANE TRANSPORTER PROTEIN MJ0441-RELATED"/>
    <property type="match status" value="1"/>
</dbReference>
<name>A0A212T363_9BURK</name>
<accession>A0A212T363</accession>
<evidence type="ECO:0000256" key="1">
    <source>
        <dbReference type="ARBA" id="ARBA00004141"/>
    </source>
</evidence>
<keyword evidence="2 5" id="KW-0812">Transmembrane</keyword>
<evidence type="ECO:0000313" key="6">
    <source>
        <dbReference type="EMBL" id="SNC60488.1"/>
    </source>
</evidence>
<dbReference type="RefSeq" id="WP_088812135.1">
    <property type="nucleotide sequence ID" value="NZ_FYEX01000001.1"/>
</dbReference>
<sequence length="322" mass="34444">MRTNRHTEFADTPENLEHLEIGIPPVEVQKSTLLLDKRVVTVSFLVLISFLGFWFSQAQPQIRHDFSVLVDQFVSSPFFWQAVVVGLIAQVIDGALGMAYGISSNTFLIGIGASPAAASGAVHVAEIFTTAFSGVSHIKFGNVDKELFKKIVIPGVIGGVVGVVFLTSIDGKLIKPYVTAYLLIMGIVILRKAFIHRQEKQSHELQHVRKLAVGGGFLDAVGGGGWGPVVTSSLIGQGNNPRKTIGTVNTAEFFVALATGTSFLLLGGIDHWIFVAGLIVGGLFAAPFAAFLTSKLSTRYLLVAVGLLISSLSGFNLYKALF</sequence>
<comment type="subcellular location">
    <subcellularLocation>
        <location evidence="5">Cell membrane</location>
        <topology evidence="5">Multi-pass membrane protein</topology>
    </subcellularLocation>
    <subcellularLocation>
        <location evidence="1">Membrane</location>
        <topology evidence="1">Multi-pass membrane protein</topology>
    </subcellularLocation>
</comment>
<dbReference type="GO" id="GO:0005886">
    <property type="term" value="C:plasma membrane"/>
    <property type="evidence" value="ECO:0007669"/>
    <property type="project" value="UniProtKB-SubCell"/>
</dbReference>
<dbReference type="OrthoDB" id="45564at2"/>
<feature type="transmembrane region" description="Helical" evidence="5">
    <location>
        <begin position="173"/>
        <end position="190"/>
    </location>
</feature>
<dbReference type="InterPro" id="IPR051598">
    <property type="entry name" value="TSUP/Inactive_protease-like"/>
</dbReference>
<dbReference type="Pfam" id="PF01925">
    <property type="entry name" value="TauE"/>
    <property type="match status" value="1"/>
</dbReference>
<proteinExistence type="inferred from homology"/>
<feature type="transmembrane region" description="Helical" evidence="5">
    <location>
        <begin position="39"/>
        <end position="58"/>
    </location>
</feature>
<dbReference type="EMBL" id="FYEX01000001">
    <property type="protein sequence ID" value="SNC60488.1"/>
    <property type="molecule type" value="Genomic_DNA"/>
</dbReference>
<reference evidence="7" key="1">
    <citation type="submission" date="2017-06" db="EMBL/GenBank/DDBJ databases">
        <authorList>
            <person name="Varghese N."/>
            <person name="Submissions S."/>
        </authorList>
    </citation>
    <scope>NUCLEOTIDE SEQUENCE [LARGE SCALE GENOMIC DNA]</scope>
    <source>
        <strain evidence="7">MWH-VicM1</strain>
    </source>
</reference>
<dbReference type="Proteomes" id="UP000197215">
    <property type="component" value="Unassembled WGS sequence"/>
</dbReference>
<feature type="transmembrane region" description="Helical" evidence="5">
    <location>
        <begin position="78"/>
        <end position="102"/>
    </location>
</feature>
<evidence type="ECO:0000256" key="2">
    <source>
        <dbReference type="ARBA" id="ARBA00022692"/>
    </source>
</evidence>
<evidence type="ECO:0000256" key="5">
    <source>
        <dbReference type="RuleBase" id="RU363041"/>
    </source>
</evidence>
<keyword evidence="5" id="KW-1003">Cell membrane</keyword>
<dbReference type="InterPro" id="IPR002781">
    <property type="entry name" value="TM_pro_TauE-like"/>
</dbReference>
<gene>
    <name evidence="6" type="ORF">SAMN06295916_0287</name>
</gene>
<keyword evidence="7" id="KW-1185">Reference proteome</keyword>
<evidence type="ECO:0000256" key="4">
    <source>
        <dbReference type="ARBA" id="ARBA00023136"/>
    </source>
</evidence>
<protein>
    <recommendedName>
        <fullName evidence="5">Probable membrane transporter protein</fullName>
    </recommendedName>
</protein>